<dbReference type="Pfam" id="PF06722">
    <property type="entry name" value="EryCIII-like_C"/>
    <property type="match status" value="1"/>
</dbReference>
<gene>
    <name evidence="2" type="ORF">SDC9_178917</name>
</gene>
<dbReference type="GO" id="GO:0016757">
    <property type="term" value="F:glycosyltransferase activity"/>
    <property type="evidence" value="ECO:0007669"/>
    <property type="project" value="UniProtKB-ARBA"/>
</dbReference>
<evidence type="ECO:0000259" key="1">
    <source>
        <dbReference type="Pfam" id="PF06722"/>
    </source>
</evidence>
<name>A0A645H6J1_9ZZZZ</name>
<dbReference type="Gene3D" id="3.40.50.2000">
    <property type="entry name" value="Glycogen Phosphorylase B"/>
    <property type="match status" value="1"/>
</dbReference>
<dbReference type="PANTHER" id="PTHR48050:SF13">
    <property type="entry name" value="STEROL 3-BETA-GLUCOSYLTRANSFERASE UGT80A2"/>
    <property type="match status" value="1"/>
</dbReference>
<feature type="domain" description="Erythromycin biosynthesis protein CIII-like C-terminal" evidence="1">
    <location>
        <begin position="17"/>
        <end position="142"/>
    </location>
</feature>
<dbReference type="SUPFAM" id="SSF53756">
    <property type="entry name" value="UDP-Glycosyltransferase/glycogen phosphorylase"/>
    <property type="match status" value="1"/>
</dbReference>
<dbReference type="PANTHER" id="PTHR48050">
    <property type="entry name" value="STEROL 3-BETA-GLUCOSYLTRANSFERASE"/>
    <property type="match status" value="1"/>
</dbReference>
<reference evidence="2" key="1">
    <citation type="submission" date="2019-08" db="EMBL/GenBank/DDBJ databases">
        <authorList>
            <person name="Kucharzyk K."/>
            <person name="Murdoch R.W."/>
            <person name="Higgins S."/>
            <person name="Loffler F."/>
        </authorList>
    </citation>
    <scope>NUCLEOTIDE SEQUENCE</scope>
</reference>
<protein>
    <recommendedName>
        <fullName evidence="1">Erythromycin biosynthesis protein CIII-like C-terminal domain-containing protein</fullName>
    </recommendedName>
</protein>
<organism evidence="2">
    <name type="scientific">bioreactor metagenome</name>
    <dbReference type="NCBI Taxonomy" id="1076179"/>
    <lineage>
        <taxon>unclassified sequences</taxon>
        <taxon>metagenomes</taxon>
        <taxon>ecological metagenomes</taxon>
    </lineage>
</organism>
<dbReference type="EMBL" id="VSSQ01082964">
    <property type="protein sequence ID" value="MPN31443.1"/>
    <property type="molecule type" value="Genomic_DNA"/>
</dbReference>
<comment type="caution">
    <text evidence="2">The sequence shown here is derived from an EMBL/GenBank/DDBJ whole genome shotgun (WGS) entry which is preliminary data.</text>
</comment>
<accession>A0A645H6J1</accession>
<dbReference type="AlphaFoldDB" id="A0A645H6J1"/>
<sequence>MSFESTEEIDKLNCFMEAFNEMNKRAIIQGFNKTMKQVSLPDTMMAIDSVPHSWLFKQGYAVIHHCGFGTTASSMYYGIPSIPIPHVLDQLSFANHLYRLDVGTKPIKASELNTEVLINTIRELDNNYEFYKSNVLELSNKMNLEDGLEKTIQLIEKRLNS</sequence>
<proteinExistence type="predicted"/>
<dbReference type="InterPro" id="IPR050426">
    <property type="entry name" value="Glycosyltransferase_28"/>
</dbReference>
<dbReference type="InterPro" id="IPR010610">
    <property type="entry name" value="EryCIII-like_C"/>
</dbReference>
<evidence type="ECO:0000313" key="2">
    <source>
        <dbReference type="EMBL" id="MPN31443.1"/>
    </source>
</evidence>